<keyword evidence="3 6" id="KW-0067">ATP-binding</keyword>
<dbReference type="GO" id="GO:0004812">
    <property type="term" value="F:aminoacyl-tRNA ligase activity"/>
    <property type="evidence" value="ECO:0007669"/>
    <property type="project" value="UniProtKB-KW"/>
</dbReference>
<evidence type="ECO:0000256" key="2">
    <source>
        <dbReference type="ARBA" id="ARBA00022741"/>
    </source>
</evidence>
<dbReference type="AlphaFoldDB" id="A0A8J5K1S8"/>
<evidence type="ECO:0000256" key="5">
    <source>
        <dbReference type="ARBA" id="ARBA00023146"/>
    </source>
</evidence>
<dbReference type="InterPro" id="IPR002305">
    <property type="entry name" value="aa-tRNA-synth_Ic"/>
</dbReference>
<keyword evidence="8" id="KW-1185">Reference proteome</keyword>
<dbReference type="Gene3D" id="3.40.50.620">
    <property type="entry name" value="HUPs"/>
    <property type="match status" value="1"/>
</dbReference>
<dbReference type="GO" id="GO:0005524">
    <property type="term" value="F:ATP binding"/>
    <property type="evidence" value="ECO:0007669"/>
    <property type="project" value="UniProtKB-KW"/>
</dbReference>
<dbReference type="InterPro" id="IPR014729">
    <property type="entry name" value="Rossmann-like_a/b/a_fold"/>
</dbReference>
<name>A0A8J5K1S8_HOMAM</name>
<evidence type="ECO:0000256" key="3">
    <source>
        <dbReference type="ARBA" id="ARBA00022840"/>
    </source>
</evidence>
<sequence length="245" mass="27777">MKAPWDSHKYYEAVIKAMLSAIGVSTEKLRFYKPYGFVFPPNKGKHLAKQDMPHRSMGLMSHMEHIDDGLTAMVTEHDAKKAGAEVVKQIEAPFQSGLLYPGLQALDEEYLGVDAQFGGDQRKIFTYAEKYLPKLLKKIPLDESYGSWFKWRHDGFDEKHLQANIHFCGAKHVPLFDFTEKNIPLVGGVPCIHLSGAELPTLLNRAAFHEEEFIDLIEQEAQLKKKLKSAFCEEGNINFNPVLSL</sequence>
<keyword evidence="5 6" id="KW-0030">Aminoacyl-tRNA synthetase</keyword>
<evidence type="ECO:0000256" key="4">
    <source>
        <dbReference type="ARBA" id="ARBA00022917"/>
    </source>
</evidence>
<gene>
    <name evidence="7" type="primary">yars-L2</name>
    <name evidence="7" type="ORF">Hamer_G027038</name>
</gene>
<keyword evidence="2 6" id="KW-0547">Nucleotide-binding</keyword>
<comment type="similarity">
    <text evidence="6">Belongs to the class-I aminoacyl-tRNA synthetase family.</text>
</comment>
<dbReference type="Proteomes" id="UP000747542">
    <property type="component" value="Unassembled WGS sequence"/>
</dbReference>
<evidence type="ECO:0000256" key="6">
    <source>
        <dbReference type="RuleBase" id="RU363036"/>
    </source>
</evidence>
<keyword evidence="1 6" id="KW-0436">Ligase</keyword>
<dbReference type="SUPFAM" id="SSF52374">
    <property type="entry name" value="Nucleotidylyl transferase"/>
    <property type="match status" value="1"/>
</dbReference>
<protein>
    <submittedName>
        <fullName evidence="7">Tyrosine--tRNA ligase, cytoplasmic-like 2</fullName>
    </submittedName>
</protein>
<accession>A0A8J5K1S8</accession>
<evidence type="ECO:0000313" key="7">
    <source>
        <dbReference type="EMBL" id="KAG7168737.1"/>
    </source>
</evidence>
<comment type="caution">
    <text evidence="7">The sequence shown here is derived from an EMBL/GenBank/DDBJ whole genome shotgun (WGS) entry which is preliminary data.</text>
</comment>
<dbReference type="GO" id="GO:0006418">
    <property type="term" value="P:tRNA aminoacylation for protein translation"/>
    <property type="evidence" value="ECO:0007669"/>
    <property type="project" value="InterPro"/>
</dbReference>
<organism evidence="7 8">
    <name type="scientific">Homarus americanus</name>
    <name type="common">American lobster</name>
    <dbReference type="NCBI Taxonomy" id="6706"/>
    <lineage>
        <taxon>Eukaryota</taxon>
        <taxon>Metazoa</taxon>
        <taxon>Ecdysozoa</taxon>
        <taxon>Arthropoda</taxon>
        <taxon>Crustacea</taxon>
        <taxon>Multicrustacea</taxon>
        <taxon>Malacostraca</taxon>
        <taxon>Eumalacostraca</taxon>
        <taxon>Eucarida</taxon>
        <taxon>Decapoda</taxon>
        <taxon>Pleocyemata</taxon>
        <taxon>Astacidea</taxon>
        <taxon>Nephropoidea</taxon>
        <taxon>Nephropidae</taxon>
        <taxon>Homarus</taxon>
    </lineage>
</organism>
<dbReference type="EMBL" id="JAHLQT010019252">
    <property type="protein sequence ID" value="KAG7168737.1"/>
    <property type="molecule type" value="Genomic_DNA"/>
</dbReference>
<reference evidence="7" key="1">
    <citation type="journal article" date="2021" name="Sci. Adv.">
        <title>The American lobster genome reveals insights on longevity, neural, and immune adaptations.</title>
        <authorList>
            <person name="Polinski J.M."/>
            <person name="Zimin A.V."/>
            <person name="Clark K.F."/>
            <person name="Kohn A.B."/>
            <person name="Sadowski N."/>
            <person name="Timp W."/>
            <person name="Ptitsyn A."/>
            <person name="Khanna P."/>
            <person name="Romanova D.Y."/>
            <person name="Williams P."/>
            <person name="Greenwood S.J."/>
            <person name="Moroz L.L."/>
            <person name="Walt D.R."/>
            <person name="Bodnar A.G."/>
        </authorList>
    </citation>
    <scope>NUCLEOTIDE SEQUENCE</scope>
    <source>
        <strain evidence="7">GMGI-L3</strain>
    </source>
</reference>
<evidence type="ECO:0000256" key="1">
    <source>
        <dbReference type="ARBA" id="ARBA00022598"/>
    </source>
</evidence>
<dbReference type="Pfam" id="PF00579">
    <property type="entry name" value="tRNA-synt_1b"/>
    <property type="match status" value="1"/>
</dbReference>
<proteinExistence type="inferred from homology"/>
<evidence type="ECO:0000313" key="8">
    <source>
        <dbReference type="Proteomes" id="UP000747542"/>
    </source>
</evidence>
<keyword evidence="4 6" id="KW-0648">Protein biosynthesis</keyword>
<feature type="non-terminal residue" evidence="7">
    <location>
        <position position="245"/>
    </location>
</feature>
<dbReference type="Gene3D" id="1.10.240.10">
    <property type="entry name" value="Tyrosyl-Transfer RNA Synthetase"/>
    <property type="match status" value="1"/>
</dbReference>